<dbReference type="GO" id="GO:0048471">
    <property type="term" value="C:perinuclear region of cytoplasm"/>
    <property type="evidence" value="ECO:0007669"/>
    <property type="project" value="UniProtKB-SubCell"/>
</dbReference>
<evidence type="ECO:0000256" key="14">
    <source>
        <dbReference type="ARBA" id="ARBA00022832"/>
    </source>
</evidence>
<evidence type="ECO:0000256" key="24">
    <source>
        <dbReference type="ARBA" id="ARBA00036848"/>
    </source>
</evidence>
<evidence type="ECO:0000256" key="26">
    <source>
        <dbReference type="ARBA" id="ARBA00041613"/>
    </source>
</evidence>
<dbReference type="EC" id="5.3.99.3" evidence="6"/>
<evidence type="ECO:0000256" key="18">
    <source>
        <dbReference type="ARBA" id="ARBA00023136"/>
    </source>
</evidence>
<keyword evidence="19" id="KW-0275">Fatty acid biosynthesis</keyword>
<evidence type="ECO:0000256" key="30">
    <source>
        <dbReference type="SAM" id="Phobius"/>
    </source>
</evidence>
<evidence type="ECO:0000256" key="12">
    <source>
        <dbReference type="ARBA" id="ARBA00022679"/>
    </source>
</evidence>
<comment type="catalytic activity">
    <reaction evidence="24">
        <text>(5S)-hydroperoxy-(6E,8Z,11Z,14Z)-eicosatetraenoate + 2 glutathione = (5S)-hydroxy-(6E,8Z,11Z,14Z)-eicosatetraenoate + glutathione disulfide + H2O</text>
        <dbReference type="Rhea" id="RHEA:48620"/>
        <dbReference type="ChEBI" id="CHEBI:15377"/>
        <dbReference type="ChEBI" id="CHEBI:57450"/>
        <dbReference type="ChEBI" id="CHEBI:57925"/>
        <dbReference type="ChEBI" id="CHEBI:58297"/>
        <dbReference type="ChEBI" id="CHEBI:90632"/>
    </reaction>
</comment>
<evidence type="ECO:0000256" key="17">
    <source>
        <dbReference type="ARBA" id="ARBA00023098"/>
    </source>
</evidence>
<evidence type="ECO:0000256" key="23">
    <source>
        <dbReference type="ARBA" id="ARBA00036805"/>
    </source>
</evidence>
<feature type="transmembrane region" description="Helical" evidence="30">
    <location>
        <begin position="6"/>
        <end position="35"/>
    </location>
</feature>
<keyword evidence="32" id="KW-1185">Reference proteome</keyword>
<evidence type="ECO:0000256" key="4">
    <source>
        <dbReference type="ARBA" id="ARBA00004702"/>
    </source>
</evidence>
<comment type="function">
    <text evidence="29">Terminal enzyme of the cyclooxygenase (COX)-2-mediated prostaglandin E2 (PGE2) biosynthetic pathway. Catalyzes the glutathione-dependent oxidoreduction of prostaglandin endoperoxide H2 (PGH2) to prostaglandin E2 (PGE2) in response to inflammatory stimuli. Plays a key role in inflammation response, fever and pain. Also catalyzes the oxidoreduction of endocannabinoids into prostaglandin glycerol esters and PGG2 into 15-hydroperoxy-PGE2. In addition, displays low glutathione transferase and glutathione-dependent peroxidase activities, toward 1-chloro-2,4-dinitrobenzene and 5-hydroperoxyicosatetraenoic acid (5-HPETE), respectively.</text>
</comment>
<evidence type="ECO:0000256" key="29">
    <source>
        <dbReference type="ARBA" id="ARBA00054772"/>
    </source>
</evidence>
<keyword evidence="17" id="KW-0443">Lipid metabolism</keyword>
<keyword evidence="15 30" id="KW-1133">Transmembrane helix</keyword>
<name>A0A8D2I171_UROPR</name>
<keyword evidence="11" id="KW-0643">Prostaglandin biosynthesis</keyword>
<evidence type="ECO:0000256" key="15">
    <source>
        <dbReference type="ARBA" id="ARBA00022989"/>
    </source>
</evidence>
<accession>A0A8D2I171</accession>
<evidence type="ECO:0000256" key="21">
    <source>
        <dbReference type="ARBA" id="ARBA00023931"/>
    </source>
</evidence>
<evidence type="ECO:0000256" key="1">
    <source>
        <dbReference type="ARBA" id="ARBA00001955"/>
    </source>
</evidence>
<comment type="pathway">
    <text evidence="4">Lipid metabolism; prostaglandin biosynthesis.</text>
</comment>
<dbReference type="AlphaFoldDB" id="A0A8D2I171"/>
<sequence>MPGPSFLAMVSGQVFSAFMLCSTLLVIKMYVVAVITGQVRLPKKAFANPKDDLRQGDLQYCWSYSDVQFCLRTHWNDVETIYLFFFLGLVYTFLRPDPFLHLNVLLIFLLGLVLHTVAYPTHCGLLRILWEAASQHLTPPCPPDHGQELLWLSLGINIPSRFR</sequence>
<feature type="transmembrane region" description="Helical" evidence="30">
    <location>
        <begin position="78"/>
        <end position="94"/>
    </location>
</feature>
<proteinExistence type="inferred from homology"/>
<keyword evidence="12" id="KW-0808">Transferase</keyword>
<keyword evidence="10" id="KW-0444">Lipid biosynthesis</keyword>
<evidence type="ECO:0000256" key="11">
    <source>
        <dbReference type="ARBA" id="ARBA00022585"/>
    </source>
</evidence>
<dbReference type="GO" id="GO:0050220">
    <property type="term" value="F:prostaglandin-E synthase activity"/>
    <property type="evidence" value="ECO:0007669"/>
    <property type="project" value="UniProtKB-EC"/>
</dbReference>
<dbReference type="PANTHER" id="PTHR10689:SF9">
    <property type="entry name" value="PROSTAGLANDIN E SYNTHASE"/>
    <property type="match status" value="1"/>
</dbReference>
<keyword evidence="18 30" id="KW-0472">Membrane</keyword>
<comment type="cofactor">
    <cofactor evidence="1">
        <name>glutathione</name>
        <dbReference type="ChEBI" id="CHEBI:57925"/>
    </cofactor>
</comment>
<evidence type="ECO:0000256" key="7">
    <source>
        <dbReference type="ARBA" id="ARBA00012452"/>
    </source>
</evidence>
<evidence type="ECO:0000256" key="25">
    <source>
        <dbReference type="ARBA" id="ARBA00039926"/>
    </source>
</evidence>
<protein>
    <recommendedName>
        <fullName evidence="25">Prostaglandin E synthase</fullName>
        <ecNumber evidence="7">2.5.1.18</ecNumber>
        <ecNumber evidence="6">5.3.99.3</ecNumber>
    </recommendedName>
    <alternativeName>
        <fullName evidence="28">Glutathione peroxidase PTGES</fullName>
    </alternativeName>
    <alternativeName>
        <fullName evidence="27">Glutathione transferase PTGES</fullName>
    </alternativeName>
    <alternativeName>
        <fullName evidence="26">Microsomal prostaglandin E synthase 1</fullName>
    </alternativeName>
</protein>
<keyword evidence="8" id="KW-0963">Cytoplasm</keyword>
<evidence type="ECO:0000256" key="2">
    <source>
        <dbReference type="ARBA" id="ARBA00004141"/>
    </source>
</evidence>
<evidence type="ECO:0000256" key="8">
    <source>
        <dbReference type="ARBA" id="ARBA00022490"/>
    </source>
</evidence>
<dbReference type="GeneTree" id="ENSGT00390000011980"/>
<dbReference type="InterPro" id="IPR001129">
    <property type="entry name" value="Membr-assoc_MAPEG"/>
</dbReference>
<reference evidence="31" key="2">
    <citation type="submission" date="2025-09" db="UniProtKB">
        <authorList>
            <consortium name="Ensembl"/>
        </authorList>
    </citation>
    <scope>IDENTIFICATION</scope>
</reference>
<dbReference type="Ensembl" id="ENSUPAT00010025658.1">
    <property type="protein sequence ID" value="ENSUPAP00010022543.1"/>
    <property type="gene ID" value="ENSUPAG00010017881.1"/>
</dbReference>
<dbReference type="SUPFAM" id="SSF161084">
    <property type="entry name" value="MAPEG domain-like"/>
    <property type="match status" value="1"/>
</dbReference>
<dbReference type="Gene3D" id="1.20.120.550">
    <property type="entry name" value="Membrane associated eicosanoid/glutathione metabolism-like domain"/>
    <property type="match status" value="1"/>
</dbReference>
<dbReference type="InterPro" id="IPR023352">
    <property type="entry name" value="MAPEG-like_dom_sf"/>
</dbReference>
<evidence type="ECO:0000313" key="32">
    <source>
        <dbReference type="Proteomes" id="UP000694417"/>
    </source>
</evidence>
<evidence type="ECO:0000256" key="20">
    <source>
        <dbReference type="ARBA" id="ARBA00023235"/>
    </source>
</evidence>
<keyword evidence="13 30" id="KW-0812">Transmembrane</keyword>
<evidence type="ECO:0000313" key="31">
    <source>
        <dbReference type="Ensembl" id="ENSUPAP00010022543.1"/>
    </source>
</evidence>
<dbReference type="GO" id="GO:0016491">
    <property type="term" value="F:oxidoreductase activity"/>
    <property type="evidence" value="ECO:0007669"/>
    <property type="project" value="UniProtKB-KW"/>
</dbReference>
<evidence type="ECO:0000256" key="19">
    <source>
        <dbReference type="ARBA" id="ARBA00023160"/>
    </source>
</evidence>
<feature type="transmembrane region" description="Helical" evidence="30">
    <location>
        <begin position="100"/>
        <end position="119"/>
    </location>
</feature>
<evidence type="ECO:0000256" key="28">
    <source>
        <dbReference type="ARBA" id="ARBA00042173"/>
    </source>
</evidence>
<evidence type="ECO:0000256" key="5">
    <source>
        <dbReference type="ARBA" id="ARBA00010459"/>
    </source>
</evidence>
<keyword evidence="16" id="KW-0560">Oxidoreductase</keyword>
<reference evidence="31" key="1">
    <citation type="submission" date="2025-08" db="UniProtKB">
        <authorList>
            <consortium name="Ensembl"/>
        </authorList>
    </citation>
    <scope>IDENTIFICATION</scope>
</reference>
<dbReference type="EC" id="2.5.1.18" evidence="7"/>
<evidence type="ECO:0000256" key="22">
    <source>
        <dbReference type="ARBA" id="ARBA00036040"/>
    </source>
</evidence>
<dbReference type="Pfam" id="PF01124">
    <property type="entry name" value="MAPEG"/>
    <property type="match status" value="1"/>
</dbReference>
<evidence type="ECO:0000256" key="6">
    <source>
        <dbReference type="ARBA" id="ARBA00012203"/>
    </source>
</evidence>
<dbReference type="Proteomes" id="UP000694417">
    <property type="component" value="Unplaced"/>
</dbReference>
<evidence type="ECO:0000256" key="10">
    <source>
        <dbReference type="ARBA" id="ARBA00022516"/>
    </source>
</evidence>
<dbReference type="PANTHER" id="PTHR10689">
    <property type="entry name" value="MICROSOMAL GLUTATHIONE S-TRANSFERASE 1"/>
    <property type="match status" value="1"/>
</dbReference>
<dbReference type="InterPro" id="IPR040162">
    <property type="entry name" value="MGST1-like"/>
</dbReference>
<comment type="catalytic activity">
    <reaction evidence="23">
        <text>2-glyceryl-prostaglandin H2 = 2-glyceryl-prostaglandin E2</text>
        <dbReference type="Rhea" id="RHEA:53324"/>
        <dbReference type="ChEBI" id="CHEBI:85166"/>
        <dbReference type="ChEBI" id="CHEBI:137172"/>
    </reaction>
    <physiologicalReaction direction="left-to-right" evidence="23">
        <dbReference type="Rhea" id="RHEA:53325"/>
    </physiologicalReaction>
</comment>
<evidence type="ECO:0000256" key="13">
    <source>
        <dbReference type="ARBA" id="ARBA00022692"/>
    </source>
</evidence>
<keyword evidence="20" id="KW-0413">Isomerase</keyword>
<dbReference type="GO" id="GO:0016020">
    <property type="term" value="C:membrane"/>
    <property type="evidence" value="ECO:0007669"/>
    <property type="project" value="UniProtKB-SubCell"/>
</dbReference>
<evidence type="ECO:0000256" key="27">
    <source>
        <dbReference type="ARBA" id="ARBA00042011"/>
    </source>
</evidence>
<comment type="subcellular location">
    <subcellularLocation>
        <location evidence="3">Cytoplasm</location>
        <location evidence="3">Perinuclear region</location>
    </subcellularLocation>
    <subcellularLocation>
        <location evidence="2">Membrane</location>
        <topology evidence="2">Multi-pass membrane protein</topology>
    </subcellularLocation>
</comment>
<keyword evidence="9" id="KW-0644">Prostaglandin metabolism</keyword>
<dbReference type="GO" id="GO:0004364">
    <property type="term" value="F:glutathione transferase activity"/>
    <property type="evidence" value="ECO:0007669"/>
    <property type="project" value="UniProtKB-EC"/>
</dbReference>
<organism evidence="31 32">
    <name type="scientific">Urocitellus parryii</name>
    <name type="common">Arctic ground squirrel</name>
    <name type="synonym">Spermophilus parryii</name>
    <dbReference type="NCBI Taxonomy" id="9999"/>
    <lineage>
        <taxon>Eukaryota</taxon>
        <taxon>Metazoa</taxon>
        <taxon>Chordata</taxon>
        <taxon>Craniata</taxon>
        <taxon>Vertebrata</taxon>
        <taxon>Euteleostomi</taxon>
        <taxon>Mammalia</taxon>
        <taxon>Eutheria</taxon>
        <taxon>Euarchontoglires</taxon>
        <taxon>Glires</taxon>
        <taxon>Rodentia</taxon>
        <taxon>Sciuromorpha</taxon>
        <taxon>Sciuridae</taxon>
        <taxon>Xerinae</taxon>
        <taxon>Marmotini</taxon>
        <taxon>Urocitellus</taxon>
    </lineage>
</organism>
<comment type="catalytic activity">
    <reaction evidence="21">
        <text>prostaglandin H2 = prostaglandin E2</text>
        <dbReference type="Rhea" id="RHEA:12893"/>
        <dbReference type="ChEBI" id="CHEBI:57405"/>
        <dbReference type="ChEBI" id="CHEBI:606564"/>
        <dbReference type="EC" id="5.3.99.3"/>
    </reaction>
    <physiologicalReaction direction="left-to-right" evidence="21">
        <dbReference type="Rhea" id="RHEA:12894"/>
    </physiologicalReaction>
</comment>
<evidence type="ECO:0000256" key="3">
    <source>
        <dbReference type="ARBA" id="ARBA00004556"/>
    </source>
</evidence>
<evidence type="ECO:0000256" key="16">
    <source>
        <dbReference type="ARBA" id="ARBA00023002"/>
    </source>
</evidence>
<comment type="similarity">
    <text evidence="5">Belongs to the MAPEG family.</text>
</comment>
<keyword evidence="14" id="KW-0276">Fatty acid metabolism</keyword>
<dbReference type="GO" id="GO:0001516">
    <property type="term" value="P:prostaglandin biosynthetic process"/>
    <property type="evidence" value="ECO:0007669"/>
    <property type="project" value="UniProtKB-KW"/>
</dbReference>
<evidence type="ECO:0000256" key="9">
    <source>
        <dbReference type="ARBA" id="ARBA00022501"/>
    </source>
</evidence>
<comment type="catalytic activity">
    <reaction evidence="22">
        <text>prostaglandin G2 = (15S)-15-hydroperoxy-prostaglandin E2</text>
        <dbReference type="Rhea" id="RHEA:64364"/>
        <dbReference type="ChEBI" id="CHEBI:82629"/>
        <dbReference type="ChEBI" id="CHEBI:152564"/>
    </reaction>
    <physiologicalReaction direction="left-to-right" evidence="22">
        <dbReference type="Rhea" id="RHEA:64365"/>
    </physiologicalReaction>
</comment>